<dbReference type="EMBL" id="JAENGY010000548">
    <property type="protein sequence ID" value="KAG6960621.1"/>
    <property type="molecule type" value="Genomic_DNA"/>
</dbReference>
<accession>A0A8J5J5X6</accession>
<name>A0A8J5J5X6_9STRA</name>
<evidence type="ECO:0008006" key="3">
    <source>
        <dbReference type="Google" id="ProtNLM"/>
    </source>
</evidence>
<reference evidence="1" key="1">
    <citation type="submission" date="2021-01" db="EMBL/GenBank/DDBJ databases">
        <title>Phytophthora aleatoria, a newly-described species from Pinus radiata is distinct from Phytophthora cactorum isolates based on comparative genomics.</title>
        <authorList>
            <person name="Mcdougal R."/>
            <person name="Panda P."/>
            <person name="Williams N."/>
            <person name="Studholme D.J."/>
        </authorList>
    </citation>
    <scope>NUCLEOTIDE SEQUENCE</scope>
    <source>
        <strain evidence="1">NZFS 4037</strain>
    </source>
</reference>
<evidence type="ECO:0000313" key="2">
    <source>
        <dbReference type="Proteomes" id="UP000709295"/>
    </source>
</evidence>
<organism evidence="1 2">
    <name type="scientific">Phytophthora aleatoria</name>
    <dbReference type="NCBI Taxonomy" id="2496075"/>
    <lineage>
        <taxon>Eukaryota</taxon>
        <taxon>Sar</taxon>
        <taxon>Stramenopiles</taxon>
        <taxon>Oomycota</taxon>
        <taxon>Peronosporomycetes</taxon>
        <taxon>Peronosporales</taxon>
        <taxon>Peronosporaceae</taxon>
        <taxon>Phytophthora</taxon>
    </lineage>
</organism>
<sequence>SDEGELVLLVLLSRSGSQCRSDRFNFEQPASAAVWKSKFRFEKDDIIALVMHFQLPDPFSTPQRYQVSALEALCIFLRRMAYPARLEDLEDLFGRDPTAISSISNAVLDFLYESFSHLLLFDTRRLTSVMLAAYASAIYDKGAPLSTCVGFIDGTVRGMCRPNKNQQYVYNGHKVSSVKQLVCSQHSNFVVVALEETHT</sequence>
<dbReference type="PANTHER" id="PTHR34615">
    <property type="entry name" value="PX DOMAIN-CONTAINING PROTEIN"/>
    <property type="match status" value="1"/>
</dbReference>
<dbReference type="PANTHER" id="PTHR34615:SF1">
    <property type="entry name" value="PX DOMAIN-CONTAINING PROTEIN"/>
    <property type="match status" value="1"/>
</dbReference>
<evidence type="ECO:0000313" key="1">
    <source>
        <dbReference type="EMBL" id="KAG6960621.1"/>
    </source>
</evidence>
<comment type="caution">
    <text evidence="1">The sequence shown here is derived from an EMBL/GenBank/DDBJ whole genome shotgun (WGS) entry which is preliminary data.</text>
</comment>
<protein>
    <recommendedName>
        <fullName evidence="3">DDE Tnp4 domain-containing protein</fullName>
    </recommendedName>
</protein>
<dbReference type="AlphaFoldDB" id="A0A8J5J5X6"/>
<keyword evidence="2" id="KW-1185">Reference proteome</keyword>
<proteinExistence type="predicted"/>
<feature type="non-terminal residue" evidence="1">
    <location>
        <position position="1"/>
    </location>
</feature>
<dbReference type="Proteomes" id="UP000709295">
    <property type="component" value="Unassembled WGS sequence"/>
</dbReference>
<gene>
    <name evidence="1" type="ORF">JG688_00009505</name>
</gene>